<reference evidence="2" key="1">
    <citation type="submission" date="2016-01" db="EMBL/GenBank/DDBJ databases">
        <title>Reference transcriptome for the parasite Schistocephalus solidus: insights into the molecular evolution of parasitism.</title>
        <authorList>
            <person name="Hebert F.O."/>
            <person name="Grambauer S."/>
            <person name="Barber I."/>
            <person name="Landry C.R."/>
            <person name="Aubin-Horth N."/>
        </authorList>
    </citation>
    <scope>NUCLEOTIDE SEQUENCE</scope>
</reference>
<gene>
    <name evidence="2" type="ORF">TR160164</name>
</gene>
<evidence type="ECO:0000313" key="2">
    <source>
        <dbReference type="EMBL" id="JAP44553.1"/>
    </source>
</evidence>
<accession>A0A0X3NYW0</accession>
<name>A0A0X3NYW0_SCHSO</name>
<sequence length="170" mass="20553">MWIANLTSMRNQLKKMRRPQGAKLFICWFSCTYSPLLIPILWRLKVSGCNSFVKRKRLRSTFAGAFSSNLFRHRFKNRGCLHHLAEFHGVYEMFKPRQTLLVPELFFHYLLLSKTFQCPLRLFRLVLFRISERYVFFLGQFHFQQFFLRCPLHSTRKRLLRLFFCLFAGV</sequence>
<protein>
    <submittedName>
        <fullName evidence="2">Uncharacterized protein</fullName>
    </submittedName>
</protein>
<dbReference type="EMBL" id="GEEE01018672">
    <property type="protein sequence ID" value="JAP44553.1"/>
    <property type="molecule type" value="Transcribed_RNA"/>
</dbReference>
<proteinExistence type="predicted"/>
<organism evidence="2">
    <name type="scientific">Schistocephalus solidus</name>
    <name type="common">Tapeworm</name>
    <dbReference type="NCBI Taxonomy" id="70667"/>
    <lineage>
        <taxon>Eukaryota</taxon>
        <taxon>Metazoa</taxon>
        <taxon>Spiralia</taxon>
        <taxon>Lophotrochozoa</taxon>
        <taxon>Platyhelminthes</taxon>
        <taxon>Cestoda</taxon>
        <taxon>Eucestoda</taxon>
        <taxon>Diphyllobothriidea</taxon>
        <taxon>Diphyllobothriidae</taxon>
        <taxon>Schistocephalus</taxon>
    </lineage>
</organism>
<keyword evidence="1" id="KW-1133">Transmembrane helix</keyword>
<keyword evidence="1" id="KW-0812">Transmembrane</keyword>
<keyword evidence="1" id="KW-0472">Membrane</keyword>
<evidence type="ECO:0000256" key="1">
    <source>
        <dbReference type="SAM" id="Phobius"/>
    </source>
</evidence>
<dbReference type="EMBL" id="GEEE01018835">
    <property type="protein sequence ID" value="JAP44390.1"/>
    <property type="molecule type" value="Transcribed_RNA"/>
</dbReference>
<feature type="transmembrane region" description="Helical" evidence="1">
    <location>
        <begin position="21"/>
        <end position="42"/>
    </location>
</feature>
<dbReference type="AlphaFoldDB" id="A0A0X3NYW0"/>